<dbReference type="Pfam" id="PF11138">
    <property type="entry name" value="DUF2911"/>
    <property type="match status" value="1"/>
</dbReference>
<proteinExistence type="predicted"/>
<dbReference type="OrthoDB" id="187854at2"/>
<dbReference type="eggNOG" id="COG0790">
    <property type="taxonomic scope" value="Bacteria"/>
</dbReference>
<gene>
    <name evidence="1" type="ORF">FEM21_14100</name>
</gene>
<organism evidence="1 2">
    <name type="scientific">Flavobacterium seoulense</name>
    <dbReference type="NCBI Taxonomy" id="1492738"/>
    <lineage>
        <taxon>Bacteria</taxon>
        <taxon>Pseudomonadati</taxon>
        <taxon>Bacteroidota</taxon>
        <taxon>Flavobacteriia</taxon>
        <taxon>Flavobacteriales</taxon>
        <taxon>Flavobacteriaceae</taxon>
        <taxon>Flavobacterium</taxon>
    </lineage>
</organism>
<comment type="caution">
    <text evidence="1">The sequence shown here is derived from an EMBL/GenBank/DDBJ whole genome shotgun (WGS) entry which is preliminary data.</text>
</comment>
<evidence type="ECO:0000313" key="1">
    <source>
        <dbReference type="EMBL" id="KDN55527.1"/>
    </source>
</evidence>
<dbReference type="InterPro" id="IPR021314">
    <property type="entry name" value="DUF2911"/>
</dbReference>
<accession>A0A066WNC2</accession>
<reference evidence="1 2" key="1">
    <citation type="submission" date="2014-05" db="EMBL/GenBank/DDBJ databases">
        <title>Genome Sequence of Flavobacterium sp. EM1321.</title>
        <authorList>
            <person name="Shin S.-K."/>
            <person name="Yi H."/>
        </authorList>
    </citation>
    <scope>NUCLEOTIDE SEQUENCE [LARGE SCALE GENOMIC DNA]</scope>
    <source>
        <strain evidence="1 2">EM1321</strain>
    </source>
</reference>
<sequence length="280" mass="31439">MKRLYIVLFLIISHFAVEAQVRLPETSPKAVVKQVVGLTDVEIVYSRPSARGRSVLGNLVPFGQLWRTGANDNSIITFGDDVVIDGKTLKKGKYAIYTIPNIQKWEVLFYTTTDNWGTPKDFDESKVALKTTVKEETLTRPVETFTLAINNLDTSSATLDILWENSYVSLKFEVPTKKIAIASIEKTLAGPTPEEYYSAAQYYYQSNGDIAKGRSYIDKAVEMSKNVPFYYLRLKSLIQAKEGDKKGAIETAKWSISASEAAGNKEYVEMNKASIEEWSR</sequence>
<dbReference type="STRING" id="1492738.FEM21_14100"/>
<dbReference type="RefSeq" id="WP_035659110.1">
    <property type="nucleotide sequence ID" value="NZ_JNCA01000013.1"/>
</dbReference>
<evidence type="ECO:0000313" key="2">
    <source>
        <dbReference type="Proteomes" id="UP000027064"/>
    </source>
</evidence>
<dbReference type="PATRIC" id="fig|1492738.3.peg.1402"/>
<dbReference type="EMBL" id="JNCA01000013">
    <property type="protein sequence ID" value="KDN55527.1"/>
    <property type="molecule type" value="Genomic_DNA"/>
</dbReference>
<protein>
    <recommendedName>
        <fullName evidence="3">Dihydrolipoamide dehydrogenase</fullName>
    </recommendedName>
</protein>
<name>A0A066WNC2_9FLAO</name>
<keyword evidence="2" id="KW-1185">Reference proteome</keyword>
<dbReference type="AlphaFoldDB" id="A0A066WNC2"/>
<evidence type="ECO:0008006" key="3">
    <source>
        <dbReference type="Google" id="ProtNLM"/>
    </source>
</evidence>
<dbReference type="Proteomes" id="UP000027064">
    <property type="component" value="Unassembled WGS sequence"/>
</dbReference>